<evidence type="ECO:0000256" key="2">
    <source>
        <dbReference type="ARBA" id="ARBA00008974"/>
    </source>
</evidence>
<dbReference type="KEGG" id="sap:Sulac_2872"/>
<dbReference type="AlphaFoldDB" id="G8TZ63"/>
<feature type="transmembrane region" description="Helical" evidence="8">
    <location>
        <begin position="293"/>
        <end position="316"/>
    </location>
</feature>
<proteinExistence type="inferred from homology"/>
<keyword evidence="5 8" id="KW-1133">Transmembrane helix</keyword>
<dbReference type="STRING" id="679936.Sulac_2872"/>
<dbReference type="Gene3D" id="1.10.4160.10">
    <property type="entry name" value="Hydantoin permease"/>
    <property type="match status" value="1"/>
</dbReference>
<feature type="transmembrane region" description="Helical" evidence="8">
    <location>
        <begin position="37"/>
        <end position="62"/>
    </location>
</feature>
<sequence>MASEVTPHYGDEIAQIEPIGIEHIPDSERHGKPFSVFTLWFGANVELATLTTGVAAVALFGLNFWQAAIGLLIGNLLGATVLGLVSTFGPRLGVPQLVHSRAAFGFFGNFVPGALNLISGAMWFAVNTVLGTFAFTSLFHAPFWIGLVVMVLVQVIVAVFGYNMIHAVERVMAGILTLIFLAVSVFAFAHAQYHLPFNAKSPLGQYSGLSGSFIEAIGLAFSYLLGWTVYGSDYTRYLPNQTKPGVVFFNASSSNFIAAFWLELVGVALATIFPQAAAGTNPINLLTGIQPHWLVGLTLVAVIIGTITANVLNIYSSSLSALVINVPLKRWVAAILVGLVGGVVAWIGRTSYYLSFENFLFLLGYWLAPWTAIVLVDFFVVHRGRYTTAIFYDPRRILGRGFWAWLIGVIASIPFFNQSLYQGPIALKYPQLGDISYYVSFVVAGIVYLAMTRRSASR</sequence>
<evidence type="ECO:0000256" key="1">
    <source>
        <dbReference type="ARBA" id="ARBA00004141"/>
    </source>
</evidence>
<comment type="similarity">
    <text evidence="2 7">Belongs to the purine-cytosine permease (2.A.39) family.</text>
</comment>
<feature type="transmembrane region" description="Helical" evidence="8">
    <location>
        <begin position="171"/>
        <end position="191"/>
    </location>
</feature>
<evidence type="ECO:0000313" key="9">
    <source>
        <dbReference type="EMBL" id="AEW06333.1"/>
    </source>
</evidence>
<reference evidence="10" key="1">
    <citation type="submission" date="2011-12" db="EMBL/GenBank/DDBJ databases">
        <title>The complete genome of chromosome of Sulfobacillus acidophilus DSM 10332.</title>
        <authorList>
            <person name="Lucas S."/>
            <person name="Han J."/>
            <person name="Lapidus A."/>
            <person name="Bruce D."/>
            <person name="Goodwin L."/>
            <person name="Pitluck S."/>
            <person name="Peters L."/>
            <person name="Kyrpides N."/>
            <person name="Mavromatis K."/>
            <person name="Ivanova N."/>
            <person name="Mikhailova N."/>
            <person name="Chertkov O."/>
            <person name="Saunders E."/>
            <person name="Detter J.C."/>
            <person name="Tapia R."/>
            <person name="Han C."/>
            <person name="Land M."/>
            <person name="Hauser L."/>
            <person name="Markowitz V."/>
            <person name="Cheng J.-F."/>
            <person name="Hugenholtz P."/>
            <person name="Woyke T."/>
            <person name="Wu D."/>
            <person name="Pukall R."/>
            <person name="Gehrich-Schroeter G."/>
            <person name="Schneider S."/>
            <person name="Klenk H.-P."/>
            <person name="Eisen J.A."/>
        </authorList>
    </citation>
    <scope>NUCLEOTIDE SEQUENCE [LARGE SCALE GENOMIC DNA]</scope>
    <source>
        <strain evidence="10">ATCC 700253 / DSM 10332 / NAL</strain>
    </source>
</reference>
<keyword evidence="6 7" id="KW-0472">Membrane</keyword>
<dbReference type="PANTHER" id="PTHR31806:SF1">
    <property type="entry name" value="PURINE-CYTOSINE PERMEASE FCY2-RELATED"/>
    <property type="match status" value="1"/>
</dbReference>
<feature type="transmembrane region" description="Helical" evidence="8">
    <location>
        <begin position="435"/>
        <end position="451"/>
    </location>
</feature>
<evidence type="ECO:0000256" key="7">
    <source>
        <dbReference type="PIRNR" id="PIRNR002744"/>
    </source>
</evidence>
<protein>
    <submittedName>
        <fullName evidence="9">Permease for cytosine/purines uracil thiamine allantoin</fullName>
    </submittedName>
</protein>
<dbReference type="PIRSF" id="PIRSF002744">
    <property type="entry name" value="Pur-cyt_permease"/>
    <property type="match status" value="1"/>
</dbReference>
<evidence type="ECO:0000256" key="5">
    <source>
        <dbReference type="ARBA" id="ARBA00022989"/>
    </source>
</evidence>
<feature type="transmembrane region" description="Helical" evidence="8">
    <location>
        <begin position="68"/>
        <end position="90"/>
    </location>
</feature>
<evidence type="ECO:0000256" key="8">
    <source>
        <dbReference type="SAM" id="Phobius"/>
    </source>
</evidence>
<evidence type="ECO:0000256" key="3">
    <source>
        <dbReference type="ARBA" id="ARBA00022448"/>
    </source>
</evidence>
<dbReference type="InterPro" id="IPR026030">
    <property type="entry name" value="Pur-cyt_permease_Fcy2/21/22"/>
</dbReference>
<feature type="transmembrane region" description="Helical" evidence="8">
    <location>
        <begin position="102"/>
        <end position="126"/>
    </location>
</feature>
<evidence type="ECO:0000256" key="4">
    <source>
        <dbReference type="ARBA" id="ARBA00022692"/>
    </source>
</evidence>
<dbReference type="HOGENOM" id="CLU_026016_3_2_9"/>
<reference evidence="9 10" key="2">
    <citation type="journal article" date="2012" name="Stand. Genomic Sci.">
        <title>Complete genome sequence of the moderately thermophilic mineral-sulfide-oxidizing firmicute Sulfobacillus acidophilus type strain (NAL(T)).</title>
        <authorList>
            <person name="Anderson I."/>
            <person name="Chertkov O."/>
            <person name="Chen A."/>
            <person name="Saunders E."/>
            <person name="Lapidus A."/>
            <person name="Nolan M."/>
            <person name="Lucas S."/>
            <person name="Hammon N."/>
            <person name="Deshpande S."/>
            <person name="Cheng J.F."/>
            <person name="Han C."/>
            <person name="Tapia R."/>
            <person name="Goodwin L.A."/>
            <person name="Pitluck S."/>
            <person name="Liolios K."/>
            <person name="Pagani I."/>
            <person name="Ivanova N."/>
            <person name="Mikhailova N."/>
            <person name="Pati A."/>
            <person name="Palaniappan K."/>
            <person name="Land M."/>
            <person name="Pan C."/>
            <person name="Rohde M."/>
            <person name="Pukall R."/>
            <person name="Goker M."/>
            <person name="Detter J.C."/>
            <person name="Woyke T."/>
            <person name="Bristow J."/>
            <person name="Eisen J.A."/>
            <person name="Markowitz V."/>
            <person name="Hugenholtz P."/>
            <person name="Kyrpides N.C."/>
            <person name="Klenk H.P."/>
            <person name="Mavromatis K."/>
        </authorList>
    </citation>
    <scope>NUCLEOTIDE SEQUENCE [LARGE SCALE GENOMIC DNA]</scope>
    <source>
        <strain evidence="10">ATCC 700253 / DSM 10332 / NAL</strain>
    </source>
</reference>
<evidence type="ECO:0000256" key="6">
    <source>
        <dbReference type="ARBA" id="ARBA00023136"/>
    </source>
</evidence>
<keyword evidence="3 7" id="KW-0813">Transport</keyword>
<feature type="transmembrane region" description="Helical" evidence="8">
    <location>
        <begin position="203"/>
        <end position="225"/>
    </location>
</feature>
<comment type="subcellular location">
    <subcellularLocation>
        <location evidence="1">Membrane</location>
        <topology evidence="1">Multi-pass membrane protein</topology>
    </subcellularLocation>
</comment>
<dbReference type="GO" id="GO:0005886">
    <property type="term" value="C:plasma membrane"/>
    <property type="evidence" value="ECO:0007669"/>
    <property type="project" value="TreeGrafter"/>
</dbReference>
<accession>G8TZ63</accession>
<gene>
    <name evidence="9" type="ordered locus">Sulac_2872</name>
</gene>
<dbReference type="Pfam" id="PF02133">
    <property type="entry name" value="Transp_cyt_pur"/>
    <property type="match status" value="1"/>
</dbReference>
<keyword evidence="4 8" id="KW-0812">Transmembrane</keyword>
<name>G8TZ63_SULAD</name>
<dbReference type="GO" id="GO:0022857">
    <property type="term" value="F:transmembrane transporter activity"/>
    <property type="evidence" value="ECO:0007669"/>
    <property type="project" value="InterPro"/>
</dbReference>
<feature type="transmembrane region" description="Helical" evidence="8">
    <location>
        <begin position="328"/>
        <end position="347"/>
    </location>
</feature>
<feature type="transmembrane region" description="Helical" evidence="8">
    <location>
        <begin position="359"/>
        <end position="381"/>
    </location>
</feature>
<feature type="transmembrane region" description="Helical" evidence="8">
    <location>
        <begin position="246"/>
        <end position="273"/>
    </location>
</feature>
<dbReference type="EMBL" id="CP003179">
    <property type="protein sequence ID" value="AEW06333.1"/>
    <property type="molecule type" value="Genomic_DNA"/>
</dbReference>
<dbReference type="Proteomes" id="UP000005439">
    <property type="component" value="Chromosome"/>
</dbReference>
<evidence type="ECO:0000313" key="10">
    <source>
        <dbReference type="Proteomes" id="UP000005439"/>
    </source>
</evidence>
<feature type="transmembrane region" description="Helical" evidence="8">
    <location>
        <begin position="402"/>
        <end position="423"/>
    </location>
</feature>
<feature type="transmembrane region" description="Helical" evidence="8">
    <location>
        <begin position="138"/>
        <end position="159"/>
    </location>
</feature>
<keyword evidence="10" id="KW-1185">Reference proteome</keyword>
<organism evidence="9 10">
    <name type="scientific">Sulfobacillus acidophilus (strain ATCC 700253 / DSM 10332 / NAL)</name>
    <dbReference type="NCBI Taxonomy" id="679936"/>
    <lineage>
        <taxon>Bacteria</taxon>
        <taxon>Bacillati</taxon>
        <taxon>Bacillota</taxon>
        <taxon>Clostridia</taxon>
        <taxon>Eubacteriales</taxon>
        <taxon>Clostridiales Family XVII. Incertae Sedis</taxon>
        <taxon>Sulfobacillus</taxon>
    </lineage>
</organism>
<dbReference type="InterPro" id="IPR001248">
    <property type="entry name" value="Pur-cyt_permease"/>
</dbReference>
<dbReference type="PANTHER" id="PTHR31806">
    <property type="entry name" value="PURINE-CYTOSINE PERMEASE FCY2-RELATED"/>
    <property type="match status" value="1"/>
</dbReference>
<dbReference type="PATRIC" id="fig|679936.5.peg.2965"/>